<gene>
    <name evidence="1" type="ORF">AVEN_161506_1</name>
</gene>
<evidence type="ECO:0000313" key="2">
    <source>
        <dbReference type="Proteomes" id="UP000499080"/>
    </source>
</evidence>
<comment type="caution">
    <text evidence="1">The sequence shown here is derived from an EMBL/GenBank/DDBJ whole genome shotgun (WGS) entry which is preliminary data.</text>
</comment>
<proteinExistence type="predicted"/>
<dbReference type="EMBL" id="BGPR01143188">
    <property type="protein sequence ID" value="GBN71874.1"/>
    <property type="molecule type" value="Genomic_DNA"/>
</dbReference>
<organism evidence="1 2">
    <name type="scientific">Araneus ventricosus</name>
    <name type="common">Orbweaver spider</name>
    <name type="synonym">Epeira ventricosa</name>
    <dbReference type="NCBI Taxonomy" id="182803"/>
    <lineage>
        <taxon>Eukaryota</taxon>
        <taxon>Metazoa</taxon>
        <taxon>Ecdysozoa</taxon>
        <taxon>Arthropoda</taxon>
        <taxon>Chelicerata</taxon>
        <taxon>Arachnida</taxon>
        <taxon>Araneae</taxon>
        <taxon>Araneomorphae</taxon>
        <taxon>Entelegynae</taxon>
        <taxon>Araneoidea</taxon>
        <taxon>Araneidae</taxon>
        <taxon>Araneus</taxon>
    </lineage>
</organism>
<protein>
    <submittedName>
        <fullName evidence="1">Uncharacterized protein</fullName>
    </submittedName>
</protein>
<dbReference type="Proteomes" id="UP000499080">
    <property type="component" value="Unassembled WGS sequence"/>
</dbReference>
<keyword evidence="2" id="KW-1185">Reference proteome</keyword>
<sequence>MAIPPRLLQDPILANGIGSLRCASGCSRKCAWVGDTAQSRVAFFAVTPFGTSEGESVADLHPCRTISRLISDSVTSPDFGLFTFEFFPPNVAELDSVVLERWQFFTFSYTKYTKRKYCNPQKIRNRDFDESPRFRPP</sequence>
<evidence type="ECO:0000313" key="1">
    <source>
        <dbReference type="EMBL" id="GBN71874.1"/>
    </source>
</evidence>
<dbReference type="AlphaFoldDB" id="A0A4Y2R7Y2"/>
<name>A0A4Y2R7Y2_ARAVE</name>
<accession>A0A4Y2R7Y2</accession>
<reference evidence="1 2" key="1">
    <citation type="journal article" date="2019" name="Sci. Rep.">
        <title>Orb-weaving spider Araneus ventricosus genome elucidates the spidroin gene catalogue.</title>
        <authorList>
            <person name="Kono N."/>
            <person name="Nakamura H."/>
            <person name="Ohtoshi R."/>
            <person name="Moran D.A.P."/>
            <person name="Shinohara A."/>
            <person name="Yoshida Y."/>
            <person name="Fujiwara M."/>
            <person name="Mori M."/>
            <person name="Tomita M."/>
            <person name="Arakawa K."/>
        </authorList>
    </citation>
    <scope>NUCLEOTIDE SEQUENCE [LARGE SCALE GENOMIC DNA]</scope>
</reference>